<dbReference type="InterPro" id="IPR012533">
    <property type="entry name" value="YcnI-copper_dom"/>
</dbReference>
<dbReference type="PIRSF" id="PIRSF037139">
    <property type="entry name" value="UCP037139"/>
    <property type="match status" value="1"/>
</dbReference>
<dbReference type="InterPro" id="IPR038507">
    <property type="entry name" value="YcnI-like_sf"/>
</dbReference>
<evidence type="ECO:0000313" key="3">
    <source>
        <dbReference type="EMBL" id="GGC84142.1"/>
    </source>
</evidence>
<reference evidence="3" key="2">
    <citation type="submission" date="2020-09" db="EMBL/GenBank/DDBJ databases">
        <authorList>
            <person name="Sun Q."/>
            <person name="Zhou Y."/>
        </authorList>
    </citation>
    <scope>NUCLEOTIDE SEQUENCE</scope>
    <source>
        <strain evidence="3">CGMCC 1.12919</strain>
    </source>
</reference>
<accession>A0A916URF1</accession>
<dbReference type="InterPro" id="IPR021174">
    <property type="entry name" value="UCP037139"/>
</dbReference>
<organism evidence="3 4">
    <name type="scientific">Chelatococcus reniformis</name>
    <dbReference type="NCBI Taxonomy" id="1494448"/>
    <lineage>
        <taxon>Bacteria</taxon>
        <taxon>Pseudomonadati</taxon>
        <taxon>Pseudomonadota</taxon>
        <taxon>Alphaproteobacteria</taxon>
        <taxon>Hyphomicrobiales</taxon>
        <taxon>Chelatococcaceae</taxon>
        <taxon>Chelatococcus</taxon>
    </lineage>
</organism>
<dbReference type="CDD" id="cd08545">
    <property type="entry name" value="YcnI_like"/>
    <property type="match status" value="1"/>
</dbReference>
<evidence type="ECO:0000256" key="1">
    <source>
        <dbReference type="SAM" id="SignalP"/>
    </source>
</evidence>
<dbReference type="AlphaFoldDB" id="A0A916URF1"/>
<dbReference type="SUPFAM" id="SSF110087">
    <property type="entry name" value="DR1885-like metal-binding protein"/>
    <property type="match status" value="1"/>
</dbReference>
<keyword evidence="1" id="KW-0732">Signal</keyword>
<dbReference type="PANTHER" id="PTHR36302">
    <property type="entry name" value="BLR7088 PROTEIN"/>
    <property type="match status" value="1"/>
</dbReference>
<feature type="chain" id="PRO_5037884788" description="YncI copper-binding domain-containing protein" evidence="1">
    <location>
        <begin position="29"/>
        <end position="332"/>
    </location>
</feature>
<dbReference type="Gene3D" id="2.60.40.2230">
    <property type="entry name" value="Uncharacterised protein YcnI-like PF07987, DUF1775"/>
    <property type="match status" value="1"/>
</dbReference>
<dbReference type="Proteomes" id="UP000637002">
    <property type="component" value="Unassembled WGS sequence"/>
</dbReference>
<dbReference type="EMBL" id="BMGG01000009">
    <property type="protein sequence ID" value="GGC84142.1"/>
    <property type="molecule type" value="Genomic_DNA"/>
</dbReference>
<dbReference type="PANTHER" id="PTHR36302:SF1">
    <property type="entry name" value="COPPER CHAPERONE PCU(A)C"/>
    <property type="match status" value="1"/>
</dbReference>
<dbReference type="Gene3D" id="2.60.40.1890">
    <property type="entry name" value="PCu(A)C copper chaperone"/>
    <property type="match status" value="1"/>
</dbReference>
<evidence type="ECO:0000259" key="2">
    <source>
        <dbReference type="Pfam" id="PF07987"/>
    </source>
</evidence>
<evidence type="ECO:0000313" key="4">
    <source>
        <dbReference type="Proteomes" id="UP000637002"/>
    </source>
</evidence>
<dbReference type="InterPro" id="IPR058248">
    <property type="entry name" value="Lxx211020-like"/>
</dbReference>
<proteinExistence type="predicted"/>
<protein>
    <recommendedName>
        <fullName evidence="2">YncI copper-binding domain-containing protein</fullName>
    </recommendedName>
</protein>
<dbReference type="InterPro" id="IPR036182">
    <property type="entry name" value="PCuAC_sf"/>
</dbReference>
<feature type="domain" description="YncI copper-binding" evidence="2">
    <location>
        <begin position="29"/>
        <end position="175"/>
    </location>
</feature>
<dbReference type="Pfam" id="PF07987">
    <property type="entry name" value="DUF1775"/>
    <property type="match status" value="1"/>
</dbReference>
<dbReference type="RefSeq" id="WP_188611671.1">
    <property type="nucleotide sequence ID" value="NZ_BMGG01000009.1"/>
</dbReference>
<sequence>MIRFDLTRIALGGALGAATALLSTSVFAHVTLETTEATPNSYYRGVAKVNHGCGTSATKLLRITIPEGVIAARPMPKAGWTVELEKGPYARAYPLHGKDVASGVKSITWKGGSLPDDFYDEFVFAARITDAFQPGATISFPVLQQCESGTQNWAEVPAPGQSAAALKSPAPGVRIIQAATTAPSTAPAAVPVKVGDLTIRSPWARATPAGAKVAGGYLAVTNDGKAADRLIGGSFDIAGEVQIHEMKVEDGVMRMRPLDKGIELPPGQTVELKPGGFHLMLMGLKQQLKTGDTVKGTLVFEKAGSVPVTLAVGGVGAQQGPGGSPAGGHHEH</sequence>
<dbReference type="InterPro" id="IPR007410">
    <property type="entry name" value="LpqE-like"/>
</dbReference>
<feature type="signal peptide" evidence="1">
    <location>
        <begin position="1"/>
        <end position="28"/>
    </location>
</feature>
<gene>
    <name evidence="3" type="ORF">GCM10010994_47560</name>
</gene>
<reference evidence="3" key="1">
    <citation type="journal article" date="2014" name="Int. J. Syst. Evol. Microbiol.">
        <title>Complete genome sequence of Corynebacterium casei LMG S-19264T (=DSM 44701T), isolated from a smear-ripened cheese.</title>
        <authorList>
            <consortium name="US DOE Joint Genome Institute (JGI-PGF)"/>
            <person name="Walter F."/>
            <person name="Albersmeier A."/>
            <person name="Kalinowski J."/>
            <person name="Ruckert C."/>
        </authorList>
    </citation>
    <scope>NUCLEOTIDE SEQUENCE</scope>
    <source>
        <strain evidence="3">CGMCC 1.12919</strain>
    </source>
</reference>
<dbReference type="Pfam" id="PF04314">
    <property type="entry name" value="PCuAC"/>
    <property type="match status" value="1"/>
</dbReference>
<keyword evidence="4" id="KW-1185">Reference proteome</keyword>
<comment type="caution">
    <text evidence="3">The sequence shown here is derived from an EMBL/GenBank/DDBJ whole genome shotgun (WGS) entry which is preliminary data.</text>
</comment>
<name>A0A916URF1_9HYPH</name>